<keyword evidence="6 14" id="KW-0436">Ligase</keyword>
<evidence type="ECO:0000256" key="10">
    <source>
        <dbReference type="ARBA" id="ARBA00023146"/>
    </source>
</evidence>
<evidence type="ECO:0000256" key="5">
    <source>
        <dbReference type="ARBA" id="ARBA00022490"/>
    </source>
</evidence>
<dbReference type="GO" id="GO:0006433">
    <property type="term" value="P:prolyl-tRNA aminoacylation"/>
    <property type="evidence" value="ECO:0007669"/>
    <property type="project" value="UniProtKB-UniRule"/>
</dbReference>
<evidence type="ECO:0000256" key="2">
    <source>
        <dbReference type="ARBA" id="ARBA00011738"/>
    </source>
</evidence>
<sequence length="386" mass="43401">MKWTQSYIPTLRETPADAEAISHILMLRSGMIKKVISGAYSYLPLGFKVLNKVIDIVRSEMNAAGAQELLMPAIQPAEIWKESGRYDVIKDIMISYKDRHGSEMIMGPTHEEIIVDIVRKDISSYKQLPFILYQIQTKFRDEPRPRFGIIRSKEFLMKDAYSFDKDTDGLNRNYEKMYNAYISIFKKCGLNAIPVEAESGIMGGDTSHEFMVLSESGEDEITHKGKKEKAIEIGHVFKLGTKYSKALGANFSDENGKENPIIMGCYGIGINRILAAAIEENHDKEGIIWPKAIAPYQVIVIPTNTADEKINKAANDIYDKLIKEGVEVIIDDRDERAGVKFKDADLIGVPTHVIIGKGLTDGKIEIKDRKTKETQQVLVKDVIKAI</sequence>
<dbReference type="PANTHER" id="PTHR42753">
    <property type="entry name" value="MITOCHONDRIAL RIBOSOME PROTEIN L39/PROLYL-TRNA LIGASE FAMILY MEMBER"/>
    <property type="match status" value="1"/>
</dbReference>
<dbReference type="FunFam" id="3.40.50.800:FF:000011">
    <property type="entry name" value="Proline--tRNA ligase"/>
    <property type="match status" value="1"/>
</dbReference>
<evidence type="ECO:0000256" key="7">
    <source>
        <dbReference type="ARBA" id="ARBA00022741"/>
    </source>
</evidence>
<dbReference type="Proteomes" id="UP000231267">
    <property type="component" value="Unassembled WGS sequence"/>
</dbReference>
<keyword evidence="9" id="KW-0648">Protein biosynthesis</keyword>
<comment type="catalytic activity">
    <reaction evidence="11">
        <text>tRNA(Pro) + L-proline + ATP = L-prolyl-tRNA(Pro) + AMP + diphosphate</text>
        <dbReference type="Rhea" id="RHEA:14305"/>
        <dbReference type="Rhea" id="RHEA-COMP:9700"/>
        <dbReference type="Rhea" id="RHEA-COMP:9702"/>
        <dbReference type="ChEBI" id="CHEBI:30616"/>
        <dbReference type="ChEBI" id="CHEBI:33019"/>
        <dbReference type="ChEBI" id="CHEBI:60039"/>
        <dbReference type="ChEBI" id="CHEBI:78442"/>
        <dbReference type="ChEBI" id="CHEBI:78532"/>
        <dbReference type="ChEBI" id="CHEBI:456215"/>
        <dbReference type="EC" id="6.1.1.15"/>
    </reaction>
</comment>
<organism evidence="14 15">
    <name type="scientific">Candidatus Taenaricola geysiri</name>
    <dbReference type="NCBI Taxonomy" id="1974752"/>
    <lineage>
        <taxon>Bacteria</taxon>
        <taxon>Pseudomonadati</taxon>
        <taxon>Candidatus Omnitrophota</taxon>
        <taxon>Candidatus Taenaricola</taxon>
    </lineage>
</organism>
<dbReference type="SUPFAM" id="SSF55681">
    <property type="entry name" value="Class II aaRS and biotin synthetases"/>
    <property type="match status" value="1"/>
</dbReference>
<evidence type="ECO:0000256" key="8">
    <source>
        <dbReference type="ARBA" id="ARBA00022840"/>
    </source>
</evidence>
<proteinExistence type="predicted"/>
<keyword evidence="5" id="KW-0963">Cytoplasm</keyword>
<reference evidence="14 15" key="1">
    <citation type="submission" date="2017-09" db="EMBL/GenBank/DDBJ databases">
        <title>Depth-based differentiation of microbial function through sediment-hosted aquifers and enrichment of novel symbionts in the deep terrestrial subsurface.</title>
        <authorList>
            <person name="Probst A.J."/>
            <person name="Ladd B."/>
            <person name="Jarett J.K."/>
            <person name="Geller-Mcgrath D.E."/>
            <person name="Sieber C.M."/>
            <person name="Emerson J.B."/>
            <person name="Anantharaman K."/>
            <person name="Thomas B.C."/>
            <person name="Malmstrom R."/>
            <person name="Stieglmeier M."/>
            <person name="Klingl A."/>
            <person name="Woyke T."/>
            <person name="Ryan C.M."/>
            <person name="Banfield J.F."/>
        </authorList>
    </citation>
    <scope>NUCLEOTIDE SEQUENCE [LARGE SCALE GENOMIC DNA]</scope>
    <source>
        <strain evidence="14">CG12_big_fil_rev_8_21_14_0_65_43_15</strain>
    </source>
</reference>
<dbReference type="Gene3D" id="3.40.50.800">
    <property type="entry name" value="Anticodon-binding domain"/>
    <property type="match status" value="1"/>
</dbReference>
<dbReference type="GO" id="GO:0005524">
    <property type="term" value="F:ATP binding"/>
    <property type="evidence" value="ECO:0007669"/>
    <property type="project" value="UniProtKB-KW"/>
</dbReference>
<evidence type="ECO:0000256" key="3">
    <source>
        <dbReference type="ARBA" id="ARBA00012831"/>
    </source>
</evidence>
<dbReference type="InterPro" id="IPR050062">
    <property type="entry name" value="Pro-tRNA_synthetase"/>
</dbReference>
<dbReference type="PANTHER" id="PTHR42753:SF2">
    <property type="entry name" value="PROLINE--TRNA LIGASE"/>
    <property type="match status" value="1"/>
</dbReference>
<evidence type="ECO:0000259" key="13">
    <source>
        <dbReference type="PROSITE" id="PS50862"/>
    </source>
</evidence>
<keyword evidence="7" id="KW-0547">Nucleotide-binding</keyword>
<dbReference type="GO" id="GO:0004827">
    <property type="term" value="F:proline-tRNA ligase activity"/>
    <property type="evidence" value="ECO:0007669"/>
    <property type="project" value="UniProtKB-UniRule"/>
</dbReference>
<dbReference type="Pfam" id="PF03129">
    <property type="entry name" value="HGTP_anticodon"/>
    <property type="match status" value="1"/>
</dbReference>
<feature type="domain" description="Aminoacyl-transfer RNA synthetases class-II family profile" evidence="13">
    <location>
        <begin position="33"/>
        <end position="290"/>
    </location>
</feature>
<dbReference type="InterPro" id="IPR004154">
    <property type="entry name" value="Anticodon-bd"/>
</dbReference>
<dbReference type="InterPro" id="IPR033730">
    <property type="entry name" value="ProRS_core_prok"/>
</dbReference>
<evidence type="ECO:0000256" key="9">
    <source>
        <dbReference type="ARBA" id="ARBA00022917"/>
    </source>
</evidence>
<dbReference type="AlphaFoldDB" id="A0A2J0LEQ0"/>
<evidence type="ECO:0000313" key="14">
    <source>
        <dbReference type="EMBL" id="PIW66335.1"/>
    </source>
</evidence>
<protein>
    <recommendedName>
        <fullName evidence="4 12">Proline--tRNA ligase</fullName>
        <ecNumber evidence="3 12">6.1.1.15</ecNumber>
    </recommendedName>
</protein>
<dbReference type="CDD" id="cd00779">
    <property type="entry name" value="ProRS_core_prok"/>
    <property type="match status" value="1"/>
</dbReference>
<dbReference type="InterPro" id="IPR044140">
    <property type="entry name" value="ProRS_anticodon_short"/>
</dbReference>
<keyword evidence="8" id="KW-0067">ATP-binding</keyword>
<evidence type="ECO:0000256" key="4">
    <source>
        <dbReference type="ARBA" id="ARBA00019110"/>
    </source>
</evidence>
<keyword evidence="10" id="KW-0030">Aminoacyl-tRNA synthetase</keyword>
<dbReference type="GO" id="GO:0005829">
    <property type="term" value="C:cytosol"/>
    <property type="evidence" value="ECO:0007669"/>
    <property type="project" value="TreeGrafter"/>
</dbReference>
<dbReference type="InterPro" id="IPR002316">
    <property type="entry name" value="Pro-tRNA-ligase_IIa"/>
</dbReference>
<name>A0A2J0LEQ0_9BACT</name>
<dbReference type="EC" id="6.1.1.15" evidence="3 12"/>
<dbReference type="Gene3D" id="3.30.930.10">
    <property type="entry name" value="Bira Bifunctional Protein, Domain 2"/>
    <property type="match status" value="1"/>
</dbReference>
<dbReference type="InterPro" id="IPR045864">
    <property type="entry name" value="aa-tRNA-synth_II/BPL/LPL"/>
</dbReference>
<evidence type="ECO:0000256" key="1">
    <source>
        <dbReference type="ARBA" id="ARBA00004496"/>
    </source>
</evidence>
<dbReference type="Pfam" id="PF00587">
    <property type="entry name" value="tRNA-synt_2b"/>
    <property type="match status" value="1"/>
</dbReference>
<dbReference type="NCBIfam" id="TIGR00409">
    <property type="entry name" value="proS_fam_II"/>
    <property type="match status" value="1"/>
</dbReference>
<dbReference type="EMBL" id="PFGP01000093">
    <property type="protein sequence ID" value="PIW66335.1"/>
    <property type="molecule type" value="Genomic_DNA"/>
</dbReference>
<comment type="subunit">
    <text evidence="2">Homodimer.</text>
</comment>
<dbReference type="SUPFAM" id="SSF52954">
    <property type="entry name" value="Class II aaRS ABD-related"/>
    <property type="match status" value="1"/>
</dbReference>
<comment type="subcellular location">
    <subcellularLocation>
        <location evidence="1">Cytoplasm</location>
    </subcellularLocation>
</comment>
<evidence type="ECO:0000256" key="11">
    <source>
        <dbReference type="ARBA" id="ARBA00047671"/>
    </source>
</evidence>
<evidence type="ECO:0000313" key="15">
    <source>
        <dbReference type="Proteomes" id="UP000231267"/>
    </source>
</evidence>
<evidence type="ECO:0000256" key="12">
    <source>
        <dbReference type="NCBIfam" id="TIGR00409"/>
    </source>
</evidence>
<comment type="caution">
    <text evidence="14">The sequence shown here is derived from an EMBL/GenBank/DDBJ whole genome shotgun (WGS) entry which is preliminary data.</text>
</comment>
<gene>
    <name evidence="14" type="primary">proS</name>
    <name evidence="14" type="ORF">COW11_03945</name>
</gene>
<accession>A0A2J0LEQ0</accession>
<dbReference type="InterPro" id="IPR006195">
    <property type="entry name" value="aa-tRNA-synth_II"/>
</dbReference>
<dbReference type="PRINTS" id="PR01046">
    <property type="entry name" value="TRNASYNTHPRO"/>
</dbReference>
<dbReference type="InterPro" id="IPR036621">
    <property type="entry name" value="Anticodon-bd_dom_sf"/>
</dbReference>
<dbReference type="InterPro" id="IPR004500">
    <property type="entry name" value="Pro-tRNA-synth_IIa_bac-type"/>
</dbReference>
<dbReference type="CDD" id="cd00861">
    <property type="entry name" value="ProRS_anticodon_short"/>
    <property type="match status" value="1"/>
</dbReference>
<evidence type="ECO:0000256" key="6">
    <source>
        <dbReference type="ARBA" id="ARBA00022598"/>
    </source>
</evidence>
<dbReference type="PROSITE" id="PS50862">
    <property type="entry name" value="AA_TRNA_LIGASE_II"/>
    <property type="match status" value="1"/>
</dbReference>
<dbReference type="InterPro" id="IPR002314">
    <property type="entry name" value="aa-tRNA-synt_IIb"/>
</dbReference>